<dbReference type="InterPro" id="IPR027417">
    <property type="entry name" value="P-loop_NTPase"/>
</dbReference>
<dbReference type="Gene3D" id="2.40.50.140">
    <property type="entry name" value="Nucleic acid-binding proteins"/>
    <property type="match status" value="1"/>
</dbReference>
<dbReference type="OrthoDB" id="9809485at2"/>
<evidence type="ECO:0000256" key="4">
    <source>
        <dbReference type="ARBA" id="ARBA00022730"/>
    </source>
</evidence>
<dbReference type="Pfam" id="PF16745">
    <property type="entry name" value="RsgA_N"/>
    <property type="match status" value="1"/>
</dbReference>
<keyword evidence="8 10" id="KW-0694">RNA-binding</keyword>
<proteinExistence type="inferred from homology"/>
<sequence>MQQGQIRKALSGFYYVYSDGKTYQTRGRGNFRVKDTTPLVGDFVEFESDNMTEGILKSIAPRKNELVRPPIANIDVGVIVMSATEPDFSTYLLDRFLVYLEGQGMDAIIYVTKIDLLNKEQEKELILHQGEYQSLGYTVLLSDYKTEKKSLDLLLEVIGGKTAVFMGQSGVGKSTLLNQIMPELALQTGEISSSLGRGKHTTRHVELIVVGEALIADTPGFSSVELEEIEEQDLPDLFTEFLANRDDCRFSGCMHLNEPNCRIKELVSSGKIKEYRYEHYLQFLEEIQNRKPKYQKNKK</sequence>
<dbReference type="GO" id="GO:0005737">
    <property type="term" value="C:cytoplasm"/>
    <property type="evidence" value="ECO:0007669"/>
    <property type="project" value="UniProtKB-SubCell"/>
</dbReference>
<feature type="binding site" evidence="10">
    <location>
        <position position="248"/>
    </location>
    <ligand>
        <name>Zn(2+)</name>
        <dbReference type="ChEBI" id="CHEBI:29105"/>
    </ligand>
</feature>
<comment type="similarity">
    <text evidence="10">Belongs to the TRAFAC class YlqF/YawG GTPase family. RsgA subfamily.</text>
</comment>
<dbReference type="SUPFAM" id="SSF52540">
    <property type="entry name" value="P-loop containing nucleoside triphosphate hydrolases"/>
    <property type="match status" value="1"/>
</dbReference>
<feature type="binding site" evidence="10">
    <location>
        <begin position="167"/>
        <end position="175"/>
    </location>
    <ligand>
        <name>GTP</name>
        <dbReference type="ChEBI" id="CHEBI:37565"/>
    </ligand>
</feature>
<evidence type="ECO:0000256" key="6">
    <source>
        <dbReference type="ARBA" id="ARBA00022801"/>
    </source>
</evidence>
<comment type="cofactor">
    <cofactor evidence="10">
        <name>Zn(2+)</name>
        <dbReference type="ChEBI" id="CHEBI:29105"/>
    </cofactor>
    <text evidence="10">Binds 1 zinc ion per subunit.</text>
</comment>
<dbReference type="InterPro" id="IPR030378">
    <property type="entry name" value="G_CP_dom"/>
</dbReference>
<dbReference type="Pfam" id="PF03193">
    <property type="entry name" value="RsgA_GTPase"/>
    <property type="match status" value="1"/>
</dbReference>
<dbReference type="SUPFAM" id="SSF50249">
    <property type="entry name" value="Nucleic acid-binding proteins"/>
    <property type="match status" value="1"/>
</dbReference>
<dbReference type="GO" id="GO:0003924">
    <property type="term" value="F:GTPase activity"/>
    <property type="evidence" value="ECO:0007669"/>
    <property type="project" value="UniProtKB-UniRule"/>
</dbReference>
<keyword evidence="9 10" id="KW-0342">GTP-binding</keyword>
<feature type="binding site" evidence="10">
    <location>
        <begin position="112"/>
        <end position="115"/>
    </location>
    <ligand>
        <name>GTP</name>
        <dbReference type="ChEBI" id="CHEBI:37565"/>
    </ligand>
</feature>
<evidence type="ECO:0000313" key="14">
    <source>
        <dbReference type="Proteomes" id="UP000273326"/>
    </source>
</evidence>
<keyword evidence="6 10" id="KW-0378">Hydrolase</keyword>
<feature type="binding site" evidence="10">
    <location>
        <position position="255"/>
    </location>
    <ligand>
        <name>Zn(2+)</name>
        <dbReference type="ChEBI" id="CHEBI:29105"/>
    </ligand>
</feature>
<organism evidence="13 14">
    <name type="scientific">Jeotgalibaca ciconiae</name>
    <dbReference type="NCBI Taxonomy" id="2496265"/>
    <lineage>
        <taxon>Bacteria</taxon>
        <taxon>Bacillati</taxon>
        <taxon>Bacillota</taxon>
        <taxon>Bacilli</taxon>
        <taxon>Lactobacillales</taxon>
        <taxon>Carnobacteriaceae</taxon>
        <taxon>Jeotgalibaca</taxon>
    </lineage>
</organism>
<dbReference type="KEGG" id="jeh:EJN90_11450"/>
<keyword evidence="4 10" id="KW-0699">rRNA-binding</keyword>
<evidence type="ECO:0000256" key="8">
    <source>
        <dbReference type="ARBA" id="ARBA00022884"/>
    </source>
</evidence>
<dbReference type="PROSITE" id="PS51721">
    <property type="entry name" value="G_CP"/>
    <property type="match status" value="1"/>
</dbReference>
<dbReference type="InterPro" id="IPR012340">
    <property type="entry name" value="NA-bd_OB-fold"/>
</dbReference>
<keyword evidence="5 10" id="KW-0547">Nucleotide-binding</keyword>
<feature type="domain" description="EngC GTPase" evidence="11">
    <location>
        <begin position="72"/>
        <end position="222"/>
    </location>
</feature>
<keyword evidence="1 10" id="KW-0963">Cytoplasm</keyword>
<dbReference type="GO" id="GO:0042274">
    <property type="term" value="P:ribosomal small subunit biogenesis"/>
    <property type="evidence" value="ECO:0007669"/>
    <property type="project" value="UniProtKB-UniRule"/>
</dbReference>
<dbReference type="Gene3D" id="1.10.40.50">
    <property type="entry name" value="Probable gtpase engc, domain 3"/>
    <property type="match status" value="1"/>
</dbReference>
<dbReference type="CDD" id="cd04466">
    <property type="entry name" value="S1_YloQ_GTPase"/>
    <property type="match status" value="1"/>
</dbReference>
<dbReference type="InterPro" id="IPR031944">
    <property type="entry name" value="RsgA_N"/>
</dbReference>
<protein>
    <recommendedName>
        <fullName evidence="10">Small ribosomal subunit biogenesis GTPase RsgA</fullName>
        <ecNumber evidence="10">3.6.1.-</ecNumber>
    </recommendedName>
</protein>
<dbReference type="PANTHER" id="PTHR32120">
    <property type="entry name" value="SMALL RIBOSOMAL SUBUNIT BIOGENESIS GTPASE RSGA"/>
    <property type="match status" value="1"/>
</dbReference>
<comment type="subunit">
    <text evidence="10">Monomer. Associates with 30S ribosomal subunit, binds 16S rRNA.</text>
</comment>
<dbReference type="EMBL" id="CP034465">
    <property type="protein sequence ID" value="AZP05205.1"/>
    <property type="molecule type" value="Genomic_DNA"/>
</dbReference>
<evidence type="ECO:0000256" key="7">
    <source>
        <dbReference type="ARBA" id="ARBA00022833"/>
    </source>
</evidence>
<evidence type="ECO:0000256" key="1">
    <source>
        <dbReference type="ARBA" id="ARBA00022490"/>
    </source>
</evidence>
<keyword evidence="3 10" id="KW-0479">Metal-binding</keyword>
<name>A0A3Q9BMA8_9LACT</name>
<dbReference type="NCBIfam" id="TIGR00157">
    <property type="entry name" value="ribosome small subunit-dependent GTPase A"/>
    <property type="match status" value="1"/>
</dbReference>
<evidence type="ECO:0000256" key="2">
    <source>
        <dbReference type="ARBA" id="ARBA00022517"/>
    </source>
</evidence>
<dbReference type="AlphaFoldDB" id="A0A3Q9BMA8"/>
<evidence type="ECO:0000259" key="11">
    <source>
        <dbReference type="PROSITE" id="PS50936"/>
    </source>
</evidence>
<evidence type="ECO:0000256" key="3">
    <source>
        <dbReference type="ARBA" id="ARBA00022723"/>
    </source>
</evidence>
<dbReference type="Gene3D" id="3.40.50.300">
    <property type="entry name" value="P-loop containing nucleotide triphosphate hydrolases"/>
    <property type="match status" value="1"/>
</dbReference>
<evidence type="ECO:0000256" key="9">
    <source>
        <dbReference type="ARBA" id="ARBA00023134"/>
    </source>
</evidence>
<dbReference type="InterPro" id="IPR010914">
    <property type="entry name" value="RsgA_GTPase_dom"/>
</dbReference>
<evidence type="ECO:0000313" key="13">
    <source>
        <dbReference type="EMBL" id="AZP05205.1"/>
    </source>
</evidence>
<dbReference type="PANTHER" id="PTHR32120:SF11">
    <property type="entry name" value="SMALL RIBOSOMAL SUBUNIT BIOGENESIS GTPASE RSGA 1, MITOCHONDRIAL-RELATED"/>
    <property type="match status" value="1"/>
</dbReference>
<evidence type="ECO:0000256" key="10">
    <source>
        <dbReference type="HAMAP-Rule" id="MF_01820"/>
    </source>
</evidence>
<accession>A0A3Q9BMA8</accession>
<dbReference type="GO" id="GO:0019843">
    <property type="term" value="F:rRNA binding"/>
    <property type="evidence" value="ECO:0007669"/>
    <property type="project" value="UniProtKB-KW"/>
</dbReference>
<keyword evidence="2 10" id="KW-0690">Ribosome biogenesis</keyword>
<dbReference type="InterPro" id="IPR004881">
    <property type="entry name" value="Ribosome_biogen_GTPase_RsgA"/>
</dbReference>
<dbReference type="EC" id="3.6.1.-" evidence="10"/>
<dbReference type="GO" id="GO:0046872">
    <property type="term" value="F:metal ion binding"/>
    <property type="evidence" value="ECO:0007669"/>
    <property type="project" value="UniProtKB-KW"/>
</dbReference>
<dbReference type="RefSeq" id="WP_126111362.1">
    <property type="nucleotide sequence ID" value="NZ_CP034465.1"/>
</dbReference>
<dbReference type="PROSITE" id="PS50936">
    <property type="entry name" value="ENGC_GTPASE"/>
    <property type="match status" value="1"/>
</dbReference>
<comment type="function">
    <text evidence="10">One of several proteins that assist in the late maturation steps of the functional core of the 30S ribosomal subunit. Helps release RbfA from mature subunits. May play a role in the assembly of ribosomal proteins into the subunit. Circularly permuted GTPase that catalyzes slow GTP hydrolysis, GTPase activity is stimulated by the 30S ribosomal subunit.</text>
</comment>
<feature type="binding site" evidence="10">
    <location>
        <position position="253"/>
    </location>
    <ligand>
        <name>Zn(2+)</name>
        <dbReference type="ChEBI" id="CHEBI:29105"/>
    </ligand>
</feature>
<keyword evidence="7 10" id="KW-0862">Zinc</keyword>
<feature type="domain" description="CP-type G" evidence="12">
    <location>
        <begin position="63"/>
        <end position="224"/>
    </location>
</feature>
<dbReference type="CDD" id="cd01854">
    <property type="entry name" value="YjeQ_EngC"/>
    <property type="match status" value="1"/>
</dbReference>
<dbReference type="Proteomes" id="UP000273326">
    <property type="component" value="Chromosome"/>
</dbReference>
<dbReference type="HAMAP" id="MF_01820">
    <property type="entry name" value="GTPase_RsgA"/>
    <property type="match status" value="1"/>
</dbReference>
<gene>
    <name evidence="10 13" type="primary">rsgA</name>
    <name evidence="13" type="ORF">EJN90_11450</name>
</gene>
<dbReference type="GO" id="GO:0005525">
    <property type="term" value="F:GTP binding"/>
    <property type="evidence" value="ECO:0007669"/>
    <property type="project" value="UniProtKB-UniRule"/>
</dbReference>
<reference evidence="14" key="1">
    <citation type="submission" date="2018-12" db="EMBL/GenBank/DDBJ databases">
        <title>Complete genome sequencing of Jeotgalibaca sp. H21T32.</title>
        <authorList>
            <person name="Bae J.-W."/>
            <person name="Lee S.-Y."/>
        </authorList>
    </citation>
    <scope>NUCLEOTIDE SEQUENCE [LARGE SCALE GENOMIC DNA]</scope>
    <source>
        <strain evidence="14">H21T32</strain>
    </source>
</reference>
<evidence type="ECO:0000256" key="5">
    <source>
        <dbReference type="ARBA" id="ARBA00022741"/>
    </source>
</evidence>
<feature type="binding site" evidence="10">
    <location>
        <position position="261"/>
    </location>
    <ligand>
        <name>Zn(2+)</name>
        <dbReference type="ChEBI" id="CHEBI:29105"/>
    </ligand>
</feature>
<evidence type="ECO:0000259" key="12">
    <source>
        <dbReference type="PROSITE" id="PS51721"/>
    </source>
</evidence>
<keyword evidence="14" id="KW-1185">Reference proteome</keyword>
<comment type="subcellular location">
    <subcellularLocation>
        <location evidence="10">Cytoplasm</location>
    </subcellularLocation>
</comment>